<name>A0ABT4QGI4_9BACL</name>
<organism evidence="1 2">
    <name type="scientific">Paenibacillus gyeongsangnamensis</name>
    <dbReference type="NCBI Taxonomy" id="3388067"/>
    <lineage>
        <taxon>Bacteria</taxon>
        <taxon>Bacillati</taxon>
        <taxon>Bacillota</taxon>
        <taxon>Bacilli</taxon>
        <taxon>Bacillales</taxon>
        <taxon>Paenibacillaceae</taxon>
        <taxon>Paenibacillus</taxon>
    </lineage>
</organism>
<dbReference type="InterPro" id="IPR026838">
    <property type="entry name" value="YheC/D"/>
</dbReference>
<sequence length="244" mass="27755">MTIGKMIKHKELLGRPTLRKYLPETHWITPARTLRMMRSYSTIFIKPNKGSGGTGIIRAKRIRNGYEVRSGQSRKVVGSGSLYRAIQSFQKPSQRYLVQRGLQLGRYKGAIFDARIYMQKPVSGWVISGMAARVAAPQRFVTNYHKGGHAAPLHKVLLSLFGKRRKANDRLSKIAALSYSIAATINKHHPIRELGIDLGIEKSGRIWFIEANSRPGHMLFKQLPDKTMLNTIMKNKRLIRRLHS</sequence>
<dbReference type="SUPFAM" id="SSF56059">
    <property type="entry name" value="Glutathione synthetase ATP-binding domain-like"/>
    <property type="match status" value="1"/>
</dbReference>
<dbReference type="EMBL" id="JAQAGZ010000019">
    <property type="protein sequence ID" value="MCZ8515785.1"/>
    <property type="molecule type" value="Genomic_DNA"/>
</dbReference>
<dbReference type="RefSeq" id="WP_269884313.1">
    <property type="nucleotide sequence ID" value="NZ_JAQAGZ010000019.1"/>
</dbReference>
<gene>
    <name evidence="1" type="ORF">O9H85_25910</name>
</gene>
<reference evidence="1 2" key="1">
    <citation type="submission" date="2022-12" db="EMBL/GenBank/DDBJ databases">
        <title>Draft genome sequence of Paenibacillus sp. dW9.</title>
        <authorList>
            <person name="Choi E.-W."/>
            <person name="Kim D.-U."/>
        </authorList>
    </citation>
    <scope>NUCLEOTIDE SEQUENCE [LARGE SCALE GENOMIC DNA]</scope>
    <source>
        <strain evidence="2">dW9</strain>
    </source>
</reference>
<dbReference type="Proteomes" id="UP001527882">
    <property type="component" value="Unassembled WGS sequence"/>
</dbReference>
<keyword evidence="2" id="KW-1185">Reference proteome</keyword>
<evidence type="ECO:0000313" key="2">
    <source>
        <dbReference type="Proteomes" id="UP001527882"/>
    </source>
</evidence>
<dbReference type="Gene3D" id="3.30.470.20">
    <property type="entry name" value="ATP-grasp fold, B domain"/>
    <property type="match status" value="1"/>
</dbReference>
<dbReference type="Pfam" id="PF14398">
    <property type="entry name" value="ATPgrasp_YheCD"/>
    <property type="match status" value="1"/>
</dbReference>
<evidence type="ECO:0000313" key="1">
    <source>
        <dbReference type="EMBL" id="MCZ8515785.1"/>
    </source>
</evidence>
<accession>A0ABT4QGI4</accession>
<comment type="caution">
    <text evidence="1">The sequence shown here is derived from an EMBL/GenBank/DDBJ whole genome shotgun (WGS) entry which is preliminary data.</text>
</comment>
<proteinExistence type="predicted"/>
<protein>
    <submittedName>
        <fullName evidence="1">YheC/YheD family protein</fullName>
    </submittedName>
</protein>